<dbReference type="AlphaFoldDB" id="T4VG97"/>
<dbReference type="Proteomes" id="UP000015688">
    <property type="component" value="Unassembled WGS sequence"/>
</dbReference>
<organism evidence="2 3">
    <name type="scientific">Paraclostridium bifermentans ATCC 638 = DSM 14991</name>
    <dbReference type="NCBI Taxonomy" id="1233171"/>
    <lineage>
        <taxon>Bacteria</taxon>
        <taxon>Bacillati</taxon>
        <taxon>Bacillota</taxon>
        <taxon>Clostridia</taxon>
        <taxon>Peptostreptococcales</taxon>
        <taxon>Peptostreptococcaceae</taxon>
        <taxon>Paraclostridium</taxon>
    </lineage>
</organism>
<dbReference type="PATRIC" id="fig|1233171.3.peg.1574"/>
<dbReference type="RefSeq" id="WP_021432854.1">
    <property type="nucleotide sequence ID" value="NZ_AVNC01000015.1"/>
</dbReference>
<feature type="compositionally biased region" description="Basic and acidic residues" evidence="1">
    <location>
        <begin position="151"/>
        <end position="173"/>
    </location>
</feature>
<accession>T4VG97</accession>
<comment type="caution">
    <text evidence="2">The sequence shown here is derived from an EMBL/GenBank/DDBJ whole genome shotgun (WGS) entry which is preliminary data.</text>
</comment>
<evidence type="ECO:0000313" key="2">
    <source>
        <dbReference type="EMBL" id="EQK42739.1"/>
    </source>
</evidence>
<dbReference type="GeneID" id="67472531"/>
<dbReference type="EMBL" id="AVNC01000015">
    <property type="protein sequence ID" value="EQK42739.1"/>
    <property type="molecule type" value="Genomic_DNA"/>
</dbReference>
<sequence>MAKYRAVQTEFWEDPRVIEEMTPEDKLFYLYLLTNPKTTQIGIYQITKKQMAFELGYSSESINALMDRFENHHRIIKYNLETREICILNWAKYNLDNHSKPVLDCIESELKKVKDKSFIMYMLSGITKEKIRNLFLDAYELSTGDTTRITDGGEKEKQKQKEKQKEKEKQQQEKEEVKKVLTEVVDEISKYFLLEDDDVKKVANTYLATGKEINYLIEKLKLVSETPDVKNVVGYLLKAIQEDYKPIIGKTNNFIPSVKTRFHNINQSFKKYAPEQLEKILQESQKGKFN</sequence>
<proteinExistence type="predicted"/>
<protein>
    <submittedName>
        <fullName evidence="2">Putative phage protein</fullName>
    </submittedName>
</protein>
<evidence type="ECO:0000313" key="3">
    <source>
        <dbReference type="Proteomes" id="UP000015688"/>
    </source>
</evidence>
<feature type="region of interest" description="Disordered" evidence="1">
    <location>
        <begin position="147"/>
        <end position="173"/>
    </location>
</feature>
<evidence type="ECO:0000256" key="1">
    <source>
        <dbReference type="SAM" id="MobiDB-lite"/>
    </source>
</evidence>
<name>T4VG97_PARBF</name>
<gene>
    <name evidence="2" type="ORF">C672_1683</name>
</gene>
<reference evidence="2 3" key="1">
    <citation type="submission" date="2013-06" db="EMBL/GenBank/DDBJ databases">
        <authorList>
            <person name="Walk S."/>
            <person name="Aronoff D."/>
            <person name="Young V.Y."/>
            <person name="Marsh J."/>
            <person name="Harrison L."/>
            <person name="Daugherty S.C."/>
            <person name="Shefchek K.A."/>
            <person name="Hine E.E."/>
            <person name="Tallon L.J."/>
            <person name="Sadzewicz L.K."/>
            <person name="Rasko D.A."/>
        </authorList>
    </citation>
    <scope>NUCLEOTIDE SEQUENCE [LARGE SCALE GENOMIC DNA]</scope>
    <source>
        <strain evidence="2 3">ATCC 638</strain>
    </source>
</reference>